<name>A0A2K3JT58_TRIPR</name>
<comment type="caution">
    <text evidence="1">The sequence shown here is derived from an EMBL/GenBank/DDBJ whole genome shotgun (WGS) entry which is preliminary data.</text>
</comment>
<proteinExistence type="predicted"/>
<evidence type="ECO:0000313" key="1">
    <source>
        <dbReference type="EMBL" id="PNX57196.1"/>
    </source>
</evidence>
<reference evidence="1 2" key="1">
    <citation type="journal article" date="2014" name="Am. J. Bot.">
        <title>Genome assembly and annotation for red clover (Trifolium pratense; Fabaceae).</title>
        <authorList>
            <person name="Istvanek J."/>
            <person name="Jaros M."/>
            <person name="Krenek A."/>
            <person name="Repkova J."/>
        </authorList>
    </citation>
    <scope>NUCLEOTIDE SEQUENCE [LARGE SCALE GENOMIC DNA]</scope>
    <source>
        <strain evidence="2">cv. Tatra</strain>
        <tissue evidence="1">Young leaves</tissue>
    </source>
</reference>
<reference evidence="1 2" key="2">
    <citation type="journal article" date="2017" name="Front. Plant Sci.">
        <title>Gene Classification and Mining of Molecular Markers Useful in Red Clover (Trifolium pratense) Breeding.</title>
        <authorList>
            <person name="Istvanek J."/>
            <person name="Dluhosova J."/>
            <person name="Dluhos P."/>
            <person name="Patkova L."/>
            <person name="Nedelnik J."/>
            <person name="Repkova J."/>
        </authorList>
    </citation>
    <scope>NUCLEOTIDE SEQUENCE [LARGE SCALE GENOMIC DNA]</scope>
    <source>
        <strain evidence="2">cv. Tatra</strain>
        <tissue evidence="1">Young leaves</tissue>
    </source>
</reference>
<sequence length="59" mass="6555">VTKSDFKMYFDDQFGTITDVVVKRAVPKELSPAPTRPHLSGYNYDTGFRLVSATSSSII</sequence>
<gene>
    <name evidence="1" type="ORF">L195_g058572</name>
</gene>
<protein>
    <submittedName>
        <fullName evidence="1">Uncharacterized protein</fullName>
    </submittedName>
</protein>
<dbReference type="Proteomes" id="UP000236291">
    <property type="component" value="Unassembled WGS sequence"/>
</dbReference>
<organism evidence="1 2">
    <name type="scientific">Trifolium pratense</name>
    <name type="common">Red clover</name>
    <dbReference type="NCBI Taxonomy" id="57577"/>
    <lineage>
        <taxon>Eukaryota</taxon>
        <taxon>Viridiplantae</taxon>
        <taxon>Streptophyta</taxon>
        <taxon>Embryophyta</taxon>
        <taxon>Tracheophyta</taxon>
        <taxon>Spermatophyta</taxon>
        <taxon>Magnoliopsida</taxon>
        <taxon>eudicotyledons</taxon>
        <taxon>Gunneridae</taxon>
        <taxon>Pentapetalae</taxon>
        <taxon>rosids</taxon>
        <taxon>fabids</taxon>
        <taxon>Fabales</taxon>
        <taxon>Fabaceae</taxon>
        <taxon>Papilionoideae</taxon>
        <taxon>50 kb inversion clade</taxon>
        <taxon>NPAAA clade</taxon>
        <taxon>Hologalegina</taxon>
        <taxon>IRL clade</taxon>
        <taxon>Trifolieae</taxon>
        <taxon>Trifolium</taxon>
    </lineage>
</organism>
<dbReference type="EMBL" id="ASHM01122544">
    <property type="protein sequence ID" value="PNX57196.1"/>
    <property type="molecule type" value="Genomic_DNA"/>
</dbReference>
<feature type="non-terminal residue" evidence="1">
    <location>
        <position position="1"/>
    </location>
</feature>
<accession>A0A2K3JT58</accession>
<evidence type="ECO:0000313" key="2">
    <source>
        <dbReference type="Proteomes" id="UP000236291"/>
    </source>
</evidence>
<dbReference type="AlphaFoldDB" id="A0A2K3JT58"/>